<keyword evidence="1" id="KW-0175">Coiled coil</keyword>
<evidence type="ECO:0000313" key="3">
    <source>
        <dbReference type="Proteomes" id="UP000284531"/>
    </source>
</evidence>
<reference evidence="2 3" key="1">
    <citation type="submission" date="2018-09" db="EMBL/GenBank/DDBJ databases">
        <title>Genomic Encyclopedia of Archaeal and Bacterial Type Strains, Phase II (KMG-II): from individual species to whole genera.</title>
        <authorList>
            <person name="Goeker M."/>
        </authorList>
    </citation>
    <scope>NUCLEOTIDE SEQUENCE [LARGE SCALE GENOMIC DNA]</scope>
    <source>
        <strain evidence="2 3">DSM 21950</strain>
    </source>
</reference>
<dbReference type="EMBL" id="RAPQ01000008">
    <property type="protein sequence ID" value="RKE04445.1"/>
    <property type="molecule type" value="Genomic_DNA"/>
</dbReference>
<dbReference type="InterPro" id="IPR036890">
    <property type="entry name" value="HATPase_C_sf"/>
</dbReference>
<accession>A0A419X9Q3</accession>
<evidence type="ECO:0000313" key="2">
    <source>
        <dbReference type="EMBL" id="RKE04445.1"/>
    </source>
</evidence>
<gene>
    <name evidence="2" type="ORF">BXY64_1465</name>
</gene>
<dbReference type="OrthoDB" id="7069425at2"/>
<dbReference type="AlphaFoldDB" id="A0A419X9Q3"/>
<proteinExistence type="predicted"/>
<comment type="caution">
    <text evidence="2">The sequence shown here is derived from an EMBL/GenBank/DDBJ whole genome shotgun (WGS) entry which is preliminary data.</text>
</comment>
<evidence type="ECO:0000256" key="1">
    <source>
        <dbReference type="SAM" id="Coils"/>
    </source>
</evidence>
<sequence length="1086" mass="126500">MSGYLEEVINSKDYNNYKLTADKVIEKLDGVREERTKSRRRWIWELMQNAKDVPNKYEMVSIEINLAEDLFQFKHNGDPFQVGNITGLIQQVSFGKPSNNSNRRITGKFGTGFITTHLLSDVVEVEGVVEKEPLPPKKFKIRLNRKGETSEDLIPAIKTELEKLNEIEKFEPLDEYHIKRDEIDKPTIFSYPLQDEESKKAAIIGVEDLANTLPQTLIFVNDQLKAVSVNDSINGQKIKYERVRFDEIECFNENEVIIYATVIKETNGDAEEFNFIVFRNEEIDLAIRVSDFETKKVLINEKSPRLFRDFPLVGSEKFQFPFLLNGTKFHPTEKRDNILLEGNENKPTTNRRIVEYTIDKVKIFVEWLIKKEAQNLSSIANSRIPESISEESVEKWYKTNIQKNYRNFLLQQPIVETGNGNLSLQSAIIPKVSGSNEVNEEFWEIVSEFYGKDRLCRKEHLKNWHKYIGPSDEIDTWEDDIYFTLEDLLKQIQVNKKLDEIKIKGDLSNIEWLNKVYSFIIKLKQTDFFNAYKIFPTISGILKSFDDDLFVEEVNEIPDHFISIYKKLNSDWNDILIHRGIINIDSSRASKSTKDISTEINKILNYEEKNSLGVTQKFFFENEHAESVLIEIIRVFSIANSQSFQAKLFDLAKRFFNYNESEKIISNIEDFNFNPAIRQLIKLLNRSIEKSEDLNKICSTNSASWLNEYLILLQNNTEFKSFLEFGNIVPNRKDELCSINEVKSYGTEETPLDDVLISILFDFNSEEDWNKILVHDLFRELDLKNKKLDELANKIQDELERLRINNQFSNKSNSILKLNKWCAENPILAQTYFKPFLGEKDKILVNISLEDEKVGGNIVKLLSDKDKLDDLVSISESGVNLSHLSEIAEIAKSISIEEIRDLAQQLKDEKEDFEFKKKIGNEIEKAFIETFNSLNLPYEITYQGIGSQDVIIYNPINQRSFYIELKSLSPNRLDKSINLSISQARKAVEQIDEDNYIVSVLIRPNHWEDASIEFIKRNLRSQFAIGTLLKQVVNKNRQFEELLSYTNEIDLAFVDTRRKVKVSEMIWRTNGQSFDELIHKLKMYLD</sequence>
<protein>
    <submittedName>
        <fullName evidence="2">Uncharacterized protein</fullName>
    </submittedName>
</protein>
<feature type="coiled-coil region" evidence="1">
    <location>
        <begin position="774"/>
        <end position="812"/>
    </location>
</feature>
<dbReference type="RefSeq" id="WP_120239221.1">
    <property type="nucleotide sequence ID" value="NZ_RAPQ01000008.1"/>
</dbReference>
<name>A0A419X9Q3_9BACT</name>
<dbReference type="Proteomes" id="UP000284531">
    <property type="component" value="Unassembled WGS sequence"/>
</dbReference>
<keyword evidence="3" id="KW-1185">Reference proteome</keyword>
<dbReference type="NCBIfam" id="NF047352">
    <property type="entry name" value="P_loop_sacsin"/>
    <property type="match status" value="1"/>
</dbReference>
<dbReference type="SUPFAM" id="SSF55874">
    <property type="entry name" value="ATPase domain of HSP90 chaperone/DNA topoisomerase II/histidine kinase"/>
    <property type="match status" value="1"/>
</dbReference>
<organism evidence="2 3">
    <name type="scientific">Marinifilum flexuosum</name>
    <dbReference type="NCBI Taxonomy" id="1117708"/>
    <lineage>
        <taxon>Bacteria</taxon>
        <taxon>Pseudomonadati</taxon>
        <taxon>Bacteroidota</taxon>
        <taxon>Bacteroidia</taxon>
        <taxon>Marinilabiliales</taxon>
        <taxon>Marinifilaceae</taxon>
    </lineage>
</organism>